<reference evidence="3" key="1">
    <citation type="submission" date="2021-01" db="EMBL/GenBank/DDBJ databases">
        <authorList>
            <person name="Corre E."/>
            <person name="Pelletier E."/>
            <person name="Niang G."/>
            <person name="Scheremetjew M."/>
            <person name="Finn R."/>
            <person name="Kale V."/>
            <person name="Holt S."/>
            <person name="Cochrane G."/>
            <person name="Meng A."/>
            <person name="Brown T."/>
            <person name="Cohen L."/>
        </authorList>
    </citation>
    <scope>NUCLEOTIDE SEQUENCE</scope>
    <source>
        <strain evidence="3">WS</strain>
    </source>
</reference>
<protein>
    <submittedName>
        <fullName evidence="3">Uncharacterized protein</fullName>
    </submittedName>
</protein>
<feature type="region of interest" description="Disordered" evidence="1">
    <location>
        <begin position="1"/>
        <end position="111"/>
    </location>
</feature>
<feature type="transmembrane region" description="Helical" evidence="2">
    <location>
        <begin position="235"/>
        <end position="253"/>
    </location>
</feature>
<evidence type="ECO:0000256" key="1">
    <source>
        <dbReference type="SAM" id="MobiDB-lite"/>
    </source>
</evidence>
<organism evidence="3">
    <name type="scientific">Percolomonas cosmopolitus</name>
    <dbReference type="NCBI Taxonomy" id="63605"/>
    <lineage>
        <taxon>Eukaryota</taxon>
        <taxon>Discoba</taxon>
        <taxon>Heterolobosea</taxon>
        <taxon>Tetramitia</taxon>
        <taxon>Eutetramitia</taxon>
        <taxon>Percolomonadidae</taxon>
        <taxon>Percolomonas</taxon>
    </lineage>
</organism>
<feature type="compositionally biased region" description="Basic and acidic residues" evidence="1">
    <location>
        <begin position="1"/>
        <end position="19"/>
    </location>
</feature>
<feature type="transmembrane region" description="Helical" evidence="2">
    <location>
        <begin position="121"/>
        <end position="143"/>
    </location>
</feature>
<keyword evidence="2" id="KW-0472">Membrane</keyword>
<dbReference type="EMBL" id="HBGD01002587">
    <property type="protein sequence ID" value="CAD9078920.1"/>
    <property type="molecule type" value="Transcribed_RNA"/>
</dbReference>
<gene>
    <name evidence="3" type="ORF">PCOS0759_LOCUS2152</name>
</gene>
<feature type="compositionally biased region" description="Polar residues" evidence="1">
    <location>
        <begin position="73"/>
        <end position="87"/>
    </location>
</feature>
<keyword evidence="2" id="KW-1133">Transmembrane helix</keyword>
<name>A0A7S1PGD9_9EUKA</name>
<evidence type="ECO:0000256" key="2">
    <source>
        <dbReference type="SAM" id="Phobius"/>
    </source>
</evidence>
<feature type="transmembrane region" description="Helical" evidence="2">
    <location>
        <begin position="163"/>
        <end position="186"/>
    </location>
</feature>
<dbReference type="AlphaFoldDB" id="A0A7S1PGD9"/>
<evidence type="ECO:0000313" key="3">
    <source>
        <dbReference type="EMBL" id="CAD9078920.1"/>
    </source>
</evidence>
<keyword evidence="2" id="KW-0812">Transmembrane</keyword>
<feature type="transmembrane region" description="Helical" evidence="2">
    <location>
        <begin position="265"/>
        <end position="283"/>
    </location>
</feature>
<feature type="transmembrane region" description="Helical" evidence="2">
    <location>
        <begin position="289"/>
        <end position="306"/>
    </location>
</feature>
<sequence length="390" mass="42944">MNRFSEMMEPHNECDERVDAPGTSAPHTHHSHEASVAAAIPKSSTEHPQNPFHHHSTDSDSDTDATVPFLSSDPHSQGLSSASQQHRQPPPRIVSLDTLSSPQHSAPAASFPPLSSTQIRLYFAPVFTLINSPVTLWSIRIFFHHLAHLPHLRQSLSRGILMFLFVATHALVHFLQMVICAWELLLARYGGSNGNGQVSSAAGSAMGASLFSSAARVSSSVQSTVPLTTTNPVSALFPVSFLLGLYLLVSAWLWNTISWRCSSLWHGWFCVSVMSCVTVLHTLVLGSAFLFLLYCLFICIDVILFGNDTHWERFLDVCKLGGWSMYWKGREIGVRRGWLRRGAAGMMMTEEMVGGNGEHSAVSVWGEGSLFNERGRFLSGGGGRARKRMR</sequence>
<accession>A0A7S1PGD9</accession>
<proteinExistence type="predicted"/>